<keyword evidence="1" id="KW-0472">Membrane</keyword>
<feature type="transmembrane region" description="Helical" evidence="1">
    <location>
        <begin position="127"/>
        <end position="153"/>
    </location>
</feature>
<dbReference type="RefSeq" id="WP_346043204.1">
    <property type="nucleotide sequence ID" value="NZ_BAAACP010000004.1"/>
</dbReference>
<dbReference type="Proteomes" id="UP001400965">
    <property type="component" value="Unassembled WGS sequence"/>
</dbReference>
<gene>
    <name evidence="2" type="primary">thiT</name>
    <name evidence="2" type="ORF">GCM10008917_09630</name>
</gene>
<dbReference type="Pfam" id="PF09515">
    <property type="entry name" value="Thia_YuaJ"/>
    <property type="match status" value="1"/>
</dbReference>
<dbReference type="NCBIfam" id="TIGR02357">
    <property type="entry name" value="ECF_ThiT_YuaJ"/>
    <property type="match status" value="1"/>
</dbReference>
<feature type="transmembrane region" description="Helical" evidence="1">
    <location>
        <begin position="62"/>
        <end position="88"/>
    </location>
</feature>
<name>A0ABP3XAV0_9FIRM</name>
<organism evidence="2 3">
    <name type="scientific">Paraclostridium tenue</name>
    <dbReference type="NCBI Taxonomy" id="1737"/>
    <lineage>
        <taxon>Bacteria</taxon>
        <taxon>Bacillati</taxon>
        <taxon>Bacillota</taxon>
        <taxon>Clostridia</taxon>
        <taxon>Peptostreptococcales</taxon>
        <taxon>Peptostreptococcaceae</taxon>
        <taxon>Paraclostridium</taxon>
    </lineage>
</organism>
<sequence length="201" mass="21818">MVNAIIIIGSIVFFLYYLKGLKNTKFNAKIIVTIGMFSAISYILSMIEFIKYPQGGGISLFSMLPTMLLSVLCGNTIGITGGLVYGLLKLLNGAYIIHPAQFLLDYILPTMLLGVAGTFGKENKLKVILGCLFALVLSVSMNVISGCVFFGDYAPEGMNVFIYSFLYNVSSLGVEGLLSTIIIAVLPLNRFDKALKLSNNQ</sequence>
<keyword evidence="1" id="KW-1133">Transmembrane helix</keyword>
<dbReference type="EMBL" id="BAAACP010000004">
    <property type="protein sequence ID" value="GAA0862798.1"/>
    <property type="molecule type" value="Genomic_DNA"/>
</dbReference>
<dbReference type="InterPro" id="IPR012651">
    <property type="entry name" value="Thia_Transptr_ThiT"/>
</dbReference>
<proteinExistence type="predicted"/>
<evidence type="ECO:0000313" key="3">
    <source>
        <dbReference type="Proteomes" id="UP001400965"/>
    </source>
</evidence>
<feature type="transmembrane region" description="Helical" evidence="1">
    <location>
        <begin position="165"/>
        <end position="188"/>
    </location>
</feature>
<feature type="transmembrane region" description="Helical" evidence="1">
    <location>
        <begin position="30"/>
        <end position="50"/>
    </location>
</feature>
<accession>A0ABP3XAV0</accession>
<dbReference type="Gene3D" id="1.10.1760.20">
    <property type="match status" value="1"/>
</dbReference>
<reference evidence="3" key="1">
    <citation type="journal article" date="2019" name="Int. J. Syst. Evol. Microbiol.">
        <title>The Global Catalogue of Microorganisms (GCM) 10K type strain sequencing project: providing services to taxonomists for standard genome sequencing and annotation.</title>
        <authorList>
            <consortium name="The Broad Institute Genomics Platform"/>
            <consortium name="The Broad Institute Genome Sequencing Center for Infectious Disease"/>
            <person name="Wu L."/>
            <person name="Ma J."/>
        </authorList>
    </citation>
    <scope>NUCLEOTIDE SEQUENCE [LARGE SCALE GENOMIC DNA]</scope>
    <source>
        <strain evidence="3">JCM 6486</strain>
    </source>
</reference>
<evidence type="ECO:0000313" key="2">
    <source>
        <dbReference type="EMBL" id="GAA0862798.1"/>
    </source>
</evidence>
<keyword evidence="3" id="KW-1185">Reference proteome</keyword>
<protein>
    <submittedName>
        <fullName evidence="2">Energy-coupled thiamine transporter ThiT</fullName>
    </submittedName>
</protein>
<keyword evidence="1" id="KW-0812">Transmembrane</keyword>
<comment type="caution">
    <text evidence="2">The sequence shown here is derived from an EMBL/GenBank/DDBJ whole genome shotgun (WGS) entry which is preliminary data.</text>
</comment>
<evidence type="ECO:0000256" key="1">
    <source>
        <dbReference type="SAM" id="Phobius"/>
    </source>
</evidence>